<evidence type="ECO:0000313" key="2">
    <source>
        <dbReference type="Proteomes" id="UP001250181"/>
    </source>
</evidence>
<gene>
    <name evidence="1" type="ORF">RND61_15425</name>
</gene>
<comment type="caution">
    <text evidence="1">The sequence shown here is derived from an EMBL/GenBank/DDBJ whole genome shotgun (WGS) entry which is preliminary data.</text>
</comment>
<sequence length="230" mass="26460">MKDYGMKLLREGNGELSEEKISTSIKHANEYLKQIESHDEYNSLRYIKDYDINGRTITMHLGESGLELMRLTISDDSHYLMVTGSLICATFYLDGGDGFYQPLYPVAERYLMSKAQAIPSDTPYQLLADFSTYKENLSNFLAQYNEDDFDIDFNDYLDLMEEAIDAGNEYDYMSEGCIALMVKYLDEQLETLYSSDDIGYENRSTMIELAITYNKVYRLLANIVNAIGLF</sequence>
<name>A0ABU3QL29_9ACTN</name>
<dbReference type="RefSeq" id="WP_315878513.1">
    <property type="nucleotide sequence ID" value="NZ_JAWCTQ010000016.1"/>
</dbReference>
<protein>
    <submittedName>
        <fullName evidence="1">Uncharacterized protein</fullName>
    </submittedName>
</protein>
<proteinExistence type="predicted"/>
<dbReference type="Proteomes" id="UP001250181">
    <property type="component" value="Unassembled WGS sequence"/>
</dbReference>
<organism evidence="1 2">
    <name type="scientific">Streptomyces tamarix</name>
    <dbReference type="NCBI Taxonomy" id="3078565"/>
    <lineage>
        <taxon>Bacteria</taxon>
        <taxon>Bacillati</taxon>
        <taxon>Actinomycetota</taxon>
        <taxon>Actinomycetes</taxon>
        <taxon>Kitasatosporales</taxon>
        <taxon>Streptomycetaceae</taxon>
        <taxon>Streptomyces</taxon>
    </lineage>
</organism>
<dbReference type="EMBL" id="JAWCTQ010000016">
    <property type="protein sequence ID" value="MDT9683439.1"/>
    <property type="molecule type" value="Genomic_DNA"/>
</dbReference>
<keyword evidence="2" id="KW-1185">Reference proteome</keyword>
<evidence type="ECO:0000313" key="1">
    <source>
        <dbReference type="EMBL" id="MDT9683439.1"/>
    </source>
</evidence>
<reference evidence="1 2" key="1">
    <citation type="submission" date="2023-09" db="EMBL/GenBank/DDBJ databases">
        <title>Streptomyces sp. nov.: A antagonism against Alternaria gaisen Producing Streptochlin, Isolated from Tamarix root soil.</title>
        <authorList>
            <person name="Chen Y."/>
        </authorList>
    </citation>
    <scope>NUCLEOTIDE SEQUENCE [LARGE SCALE GENOMIC DNA]</scope>
    <source>
        <strain evidence="1 2">TRM76323</strain>
    </source>
</reference>
<accession>A0ABU3QL29</accession>